<name>W9RGK3_9ROSA</name>
<proteinExistence type="predicted"/>
<accession>W9RGK3</accession>
<organism evidence="1 2">
    <name type="scientific">Morus notabilis</name>
    <dbReference type="NCBI Taxonomy" id="981085"/>
    <lineage>
        <taxon>Eukaryota</taxon>
        <taxon>Viridiplantae</taxon>
        <taxon>Streptophyta</taxon>
        <taxon>Embryophyta</taxon>
        <taxon>Tracheophyta</taxon>
        <taxon>Spermatophyta</taxon>
        <taxon>Magnoliopsida</taxon>
        <taxon>eudicotyledons</taxon>
        <taxon>Gunneridae</taxon>
        <taxon>Pentapetalae</taxon>
        <taxon>rosids</taxon>
        <taxon>fabids</taxon>
        <taxon>Rosales</taxon>
        <taxon>Moraceae</taxon>
        <taxon>Moreae</taxon>
        <taxon>Morus</taxon>
    </lineage>
</organism>
<dbReference type="AlphaFoldDB" id="W9RGK3"/>
<protein>
    <submittedName>
        <fullName evidence="1">Uncharacterized protein</fullName>
    </submittedName>
</protein>
<keyword evidence="2" id="KW-1185">Reference proteome</keyword>
<dbReference type="EMBL" id="KE344640">
    <property type="protein sequence ID" value="EXB73678.1"/>
    <property type="molecule type" value="Genomic_DNA"/>
</dbReference>
<evidence type="ECO:0000313" key="2">
    <source>
        <dbReference type="Proteomes" id="UP000030645"/>
    </source>
</evidence>
<evidence type="ECO:0000313" key="1">
    <source>
        <dbReference type="EMBL" id="EXB73678.1"/>
    </source>
</evidence>
<reference evidence="2" key="1">
    <citation type="submission" date="2013-01" db="EMBL/GenBank/DDBJ databases">
        <title>Draft Genome Sequence of a Mulberry Tree, Morus notabilis C.K. Schneid.</title>
        <authorList>
            <person name="He N."/>
            <person name="Zhao S."/>
        </authorList>
    </citation>
    <scope>NUCLEOTIDE SEQUENCE</scope>
</reference>
<gene>
    <name evidence="1" type="ORF">L484_026839</name>
</gene>
<dbReference type="Proteomes" id="UP000030645">
    <property type="component" value="Unassembled WGS sequence"/>
</dbReference>
<sequence length="70" mass="7593">MEGILGGTTCSFRSPGERSIGLLFGWEKRVLGGFSGVCLSTPSGHIPDELMPLVVWCNGQRWRGCAFCCK</sequence>